<dbReference type="InterPro" id="IPR002591">
    <property type="entry name" value="Phosphodiest/P_Trfase"/>
</dbReference>
<feature type="chain" id="PRO_5042149384" description="Type I phosphodiesterase/nucleotide pyrophosphatase" evidence="1">
    <location>
        <begin position="23"/>
        <end position="393"/>
    </location>
</feature>
<gene>
    <name evidence="2" type="ORF">DVB73_21190</name>
</gene>
<dbReference type="Proteomes" id="UP000256503">
    <property type="component" value="Chromosome"/>
</dbReference>
<evidence type="ECO:0000313" key="3">
    <source>
        <dbReference type="Proteomes" id="UP000256503"/>
    </source>
</evidence>
<dbReference type="Gene3D" id="3.40.720.10">
    <property type="entry name" value="Alkaline Phosphatase, subunit A"/>
    <property type="match status" value="2"/>
</dbReference>
<organism evidence="2 3">
    <name type="scientific">Pseudomonas plecoglossicida</name>
    <dbReference type="NCBI Taxonomy" id="70775"/>
    <lineage>
        <taxon>Bacteria</taxon>
        <taxon>Pseudomonadati</taxon>
        <taxon>Pseudomonadota</taxon>
        <taxon>Gammaproteobacteria</taxon>
        <taxon>Pseudomonadales</taxon>
        <taxon>Pseudomonadaceae</taxon>
        <taxon>Pseudomonas</taxon>
    </lineage>
</organism>
<dbReference type="GeneID" id="49615937"/>
<protein>
    <recommendedName>
        <fullName evidence="4">Type I phosphodiesterase/nucleotide pyrophosphatase</fullName>
    </recommendedName>
</protein>
<evidence type="ECO:0000313" key="2">
    <source>
        <dbReference type="EMBL" id="AXM98115.1"/>
    </source>
</evidence>
<dbReference type="SUPFAM" id="SSF53649">
    <property type="entry name" value="Alkaline phosphatase-like"/>
    <property type="match status" value="1"/>
</dbReference>
<sequence length="393" mass="43040">MRMTESLLLACLLLSGCDAGSAAPQPKTLFIGVDGVQLQHYEALGDDTQLKRRLHYAKAYAGGITGRGSEQATVSGPGWITLLTGVWANKHGVTGNVESLRVDPAFPSLFKRLRQALPNAYLASVVNWGPINTAFLLEDAKDNDVRESGLSDDQVIERTLEILDRQSADFTFIQLDEPDQAGHGSGFGERYQLALRETDNRIGRLLDKVEARAKEHPQEDWLVIVSTDHGRDFWGKEHGGVTEQEKTVFIASNKVLNEELTEPSIPEDNPGPNNLYSHAAQTSVAPTVLRHMGVDLQPKWNLDGTPLLGETGVRKARADESRARLLWNSASSAGVTIYRNGYLLTEVPAAHGQWTDPDGMKQVNDYLLMLNGTAAAVRNEPAGKPHANEKVAY</sequence>
<dbReference type="InterPro" id="IPR017850">
    <property type="entry name" value="Alkaline_phosphatase_core_sf"/>
</dbReference>
<evidence type="ECO:0008006" key="4">
    <source>
        <dbReference type="Google" id="ProtNLM"/>
    </source>
</evidence>
<dbReference type="Pfam" id="PF01663">
    <property type="entry name" value="Phosphodiest"/>
    <property type="match status" value="1"/>
</dbReference>
<accession>A0AAD0VVC1</accession>
<dbReference type="PROSITE" id="PS51257">
    <property type="entry name" value="PROKAR_LIPOPROTEIN"/>
    <property type="match status" value="1"/>
</dbReference>
<dbReference type="EMBL" id="CP031146">
    <property type="protein sequence ID" value="AXM98115.1"/>
    <property type="molecule type" value="Genomic_DNA"/>
</dbReference>
<dbReference type="AlphaFoldDB" id="A0AAD0VVC1"/>
<proteinExistence type="predicted"/>
<reference evidence="2 3" key="1">
    <citation type="submission" date="2018-07" db="EMBL/GenBank/DDBJ databases">
        <title>Complete genome sequence of a Pseudomonas plecoglossicida strain pathogenic to the marine fish, Larimichthys crocea.</title>
        <authorList>
            <person name="Tao Z."/>
        </authorList>
    </citation>
    <scope>NUCLEOTIDE SEQUENCE [LARGE SCALE GENOMIC DNA]</scope>
    <source>
        <strain evidence="2 3">XSDHY-P</strain>
    </source>
</reference>
<name>A0AAD0VVC1_PSEDL</name>
<keyword evidence="1" id="KW-0732">Signal</keyword>
<dbReference type="RefSeq" id="WP_016392665.1">
    <property type="nucleotide sequence ID" value="NZ_BSOM01000020.1"/>
</dbReference>
<feature type="signal peptide" evidence="1">
    <location>
        <begin position="1"/>
        <end position="22"/>
    </location>
</feature>
<evidence type="ECO:0000256" key="1">
    <source>
        <dbReference type="SAM" id="SignalP"/>
    </source>
</evidence>